<feature type="compositionally biased region" description="Polar residues" evidence="1">
    <location>
        <begin position="11"/>
        <end position="34"/>
    </location>
</feature>
<organism evidence="2 3">
    <name type="scientific">Frankliniella fusca</name>
    <dbReference type="NCBI Taxonomy" id="407009"/>
    <lineage>
        <taxon>Eukaryota</taxon>
        <taxon>Metazoa</taxon>
        <taxon>Ecdysozoa</taxon>
        <taxon>Arthropoda</taxon>
        <taxon>Hexapoda</taxon>
        <taxon>Insecta</taxon>
        <taxon>Pterygota</taxon>
        <taxon>Neoptera</taxon>
        <taxon>Paraneoptera</taxon>
        <taxon>Thysanoptera</taxon>
        <taxon>Terebrantia</taxon>
        <taxon>Thripoidea</taxon>
        <taxon>Thripidae</taxon>
        <taxon>Frankliniella</taxon>
    </lineage>
</organism>
<evidence type="ECO:0000256" key="1">
    <source>
        <dbReference type="SAM" id="MobiDB-lite"/>
    </source>
</evidence>
<feature type="compositionally biased region" description="Low complexity" evidence="1">
    <location>
        <begin position="35"/>
        <end position="46"/>
    </location>
</feature>
<protein>
    <submittedName>
        <fullName evidence="2">Halomucin</fullName>
    </submittedName>
</protein>
<feature type="compositionally biased region" description="Polar residues" evidence="1">
    <location>
        <begin position="186"/>
        <end position="201"/>
    </location>
</feature>
<feature type="compositionally biased region" description="Polar residues" evidence="1">
    <location>
        <begin position="116"/>
        <end position="135"/>
    </location>
</feature>
<reference evidence="2" key="2">
    <citation type="journal article" date="2023" name="BMC Genomics">
        <title>Pest status, molecular evolution, and epigenetic factors derived from the genome assembly of Frankliniella fusca, a thysanopteran phytovirus vector.</title>
        <authorList>
            <person name="Catto M.A."/>
            <person name="Labadie P.E."/>
            <person name="Jacobson A.L."/>
            <person name="Kennedy G.G."/>
            <person name="Srinivasan R."/>
            <person name="Hunt B.G."/>
        </authorList>
    </citation>
    <scope>NUCLEOTIDE SEQUENCE</scope>
    <source>
        <strain evidence="2">PL_HMW_Pooled</strain>
    </source>
</reference>
<feature type="compositionally biased region" description="Low complexity" evidence="1">
    <location>
        <begin position="149"/>
        <end position="173"/>
    </location>
</feature>
<feature type="region of interest" description="Disordered" evidence="1">
    <location>
        <begin position="1"/>
        <end position="231"/>
    </location>
</feature>
<dbReference type="PANTHER" id="PTHR46579">
    <property type="entry name" value="F5/8 TYPE C DOMAIN-CONTAINING PROTEIN-RELATED"/>
    <property type="match status" value="1"/>
</dbReference>
<dbReference type="EMBL" id="JAHWGI010000284">
    <property type="protein sequence ID" value="KAK3911659.1"/>
    <property type="molecule type" value="Genomic_DNA"/>
</dbReference>
<feature type="compositionally biased region" description="Polar residues" evidence="1">
    <location>
        <begin position="64"/>
        <end position="73"/>
    </location>
</feature>
<proteinExistence type="predicted"/>
<keyword evidence="3" id="KW-1185">Reference proteome</keyword>
<dbReference type="PANTHER" id="PTHR46579:SF1">
    <property type="entry name" value="F5_8 TYPE C DOMAIN-CONTAINING PROTEIN"/>
    <property type="match status" value="1"/>
</dbReference>
<dbReference type="Pfam" id="PF02992">
    <property type="entry name" value="Transposase_21"/>
    <property type="match status" value="1"/>
</dbReference>
<accession>A0AAE1LAJ3</accession>
<dbReference type="Proteomes" id="UP001219518">
    <property type="component" value="Unassembled WGS sequence"/>
</dbReference>
<feature type="compositionally biased region" description="Low complexity" evidence="1">
    <location>
        <begin position="207"/>
        <end position="220"/>
    </location>
</feature>
<feature type="compositionally biased region" description="Basic and acidic residues" evidence="1">
    <location>
        <begin position="47"/>
        <end position="63"/>
    </location>
</feature>
<sequence>MSDPQLFWTGMSDNNEHGNNQDSLPSSPNLLPTISSDSSSNPSLNSSDRENQSHDSSELEVSDHSSTYSHASPPTSPVKAKKRPAYGAYKNDPTIPIPRQTLHTWKKRRVDDHSTNNDPDSPGSEDNTVNENESMTRGPLASHVHGTTEESSQGSSSSNDNENLSQSTNSYSDSSDDESETGNESVDGQNEQNSSYNSSCRNDSDFSDNNGNDSDSTNTSDENDPFEDVRLWPGCEKTKEEAIYELINVYLSKKLTKNALTEILRIYITSLPPNNVMPSSVYLLFKYVKNLSLPLDEKENYYCRPMQHPVDLKLGPCSSCGSVDIGVFYELSLENTLKFLFEQRGLADLIDSYSETRSQRGDYICDITDGSEYSRVWGDNANKYKVTLILNTDGVSPHPSSKARFWPLMFTVMEIPPHLRPSFTIVWGIWFDKKMKPDMNLYLKPFVSSLVEIERNGGVSWMNPSTGTNHISPVRAPFIVADAPARAAILNMQEHGGKYACNTCEQKTSKLPAPPPIPDDRILACANKGTGLKPKKGIKGFTVVRDIPFLDLSTCVLAEYMHSVLCGVVKQICSLWFFEKGPWYIGDHLTEINNFIDKEIHPPDFVSRIPRSFEHFSLFKANEFRTYLLYFSLIIVAPYLKDQYHQHWMLFVQAIFMLLKDSISQSDLQEAEVLLRLFVRDLGSLYGNKQYVYNCHQVLHLCLYVSRWGCLWSNSACSFEGMNGILADMIHGSKNEGKELLNQLPLAQGNQMLKNKIVKDAKKKSGLSVLGKALTHTLTESELKGLQDLNVNMQCLEFYGRIEVGREIFSCKINDKSFRRRNSYVEIECGGRTKYGRIIVFCKSGNTIFCIVSVLRVLHMNFFVHKATKTRIRHIIPVEDSGECIVTEARNIIQKLIQIGDFLCFRPNSIERNL</sequence>
<comment type="caution">
    <text evidence="2">The sequence shown here is derived from an EMBL/GenBank/DDBJ whole genome shotgun (WGS) entry which is preliminary data.</text>
</comment>
<name>A0AAE1LAJ3_9NEOP</name>
<reference evidence="2" key="1">
    <citation type="submission" date="2021-07" db="EMBL/GenBank/DDBJ databases">
        <authorList>
            <person name="Catto M.A."/>
            <person name="Jacobson A."/>
            <person name="Kennedy G."/>
            <person name="Labadie P."/>
            <person name="Hunt B.G."/>
            <person name="Srinivasan R."/>
        </authorList>
    </citation>
    <scope>NUCLEOTIDE SEQUENCE</scope>
    <source>
        <strain evidence="2">PL_HMW_Pooled</strain>
        <tissue evidence="2">Head</tissue>
    </source>
</reference>
<dbReference type="InterPro" id="IPR004242">
    <property type="entry name" value="Transposase_21"/>
</dbReference>
<gene>
    <name evidence="2" type="ORF">KUF71_021320</name>
</gene>
<evidence type="ECO:0000313" key="2">
    <source>
        <dbReference type="EMBL" id="KAK3911659.1"/>
    </source>
</evidence>
<dbReference type="AlphaFoldDB" id="A0AAE1LAJ3"/>
<evidence type="ECO:0000313" key="3">
    <source>
        <dbReference type="Proteomes" id="UP001219518"/>
    </source>
</evidence>